<dbReference type="EMBL" id="KV878264">
    <property type="protein sequence ID" value="OJZ79968.1"/>
    <property type="molecule type" value="Genomic_DNA"/>
</dbReference>
<reference evidence="2" key="1">
    <citation type="journal article" date="2017" name="Genome Biol.">
        <title>Comparative genomics reveals high biological diversity and specific adaptations in the industrially and medically important fungal genus Aspergillus.</title>
        <authorList>
            <person name="de Vries R.P."/>
            <person name="Riley R."/>
            <person name="Wiebenga A."/>
            <person name="Aguilar-Osorio G."/>
            <person name="Amillis S."/>
            <person name="Uchima C.A."/>
            <person name="Anderluh G."/>
            <person name="Asadollahi M."/>
            <person name="Askin M."/>
            <person name="Barry K."/>
            <person name="Battaglia E."/>
            <person name="Bayram O."/>
            <person name="Benocci T."/>
            <person name="Braus-Stromeyer S.A."/>
            <person name="Caldana C."/>
            <person name="Canovas D."/>
            <person name="Cerqueira G.C."/>
            <person name="Chen F."/>
            <person name="Chen W."/>
            <person name="Choi C."/>
            <person name="Clum A."/>
            <person name="Dos Santos R.A."/>
            <person name="Damasio A.R."/>
            <person name="Diallinas G."/>
            <person name="Emri T."/>
            <person name="Fekete E."/>
            <person name="Flipphi M."/>
            <person name="Freyberg S."/>
            <person name="Gallo A."/>
            <person name="Gournas C."/>
            <person name="Habgood R."/>
            <person name="Hainaut M."/>
            <person name="Harispe M.L."/>
            <person name="Henrissat B."/>
            <person name="Hilden K.S."/>
            <person name="Hope R."/>
            <person name="Hossain A."/>
            <person name="Karabika E."/>
            <person name="Karaffa L."/>
            <person name="Karanyi Z."/>
            <person name="Krasevec N."/>
            <person name="Kuo A."/>
            <person name="Kusch H."/>
            <person name="LaButti K."/>
            <person name="Lagendijk E.L."/>
            <person name="Lapidus A."/>
            <person name="Levasseur A."/>
            <person name="Lindquist E."/>
            <person name="Lipzen A."/>
            <person name="Logrieco A.F."/>
            <person name="MacCabe A."/>
            <person name="Maekelae M.R."/>
            <person name="Malavazi I."/>
            <person name="Melin P."/>
            <person name="Meyer V."/>
            <person name="Mielnichuk N."/>
            <person name="Miskei M."/>
            <person name="Molnar A.P."/>
            <person name="Mule G."/>
            <person name="Ngan C.Y."/>
            <person name="Orejas M."/>
            <person name="Orosz E."/>
            <person name="Ouedraogo J.P."/>
            <person name="Overkamp K.M."/>
            <person name="Park H.-S."/>
            <person name="Perrone G."/>
            <person name="Piumi F."/>
            <person name="Punt P.J."/>
            <person name="Ram A.F."/>
            <person name="Ramon A."/>
            <person name="Rauscher S."/>
            <person name="Record E."/>
            <person name="Riano-Pachon D.M."/>
            <person name="Robert V."/>
            <person name="Roehrig J."/>
            <person name="Ruller R."/>
            <person name="Salamov A."/>
            <person name="Salih N.S."/>
            <person name="Samson R.A."/>
            <person name="Sandor E."/>
            <person name="Sanguinetti M."/>
            <person name="Schuetze T."/>
            <person name="Sepcic K."/>
            <person name="Shelest E."/>
            <person name="Sherlock G."/>
            <person name="Sophianopoulou V."/>
            <person name="Squina F.M."/>
            <person name="Sun H."/>
            <person name="Susca A."/>
            <person name="Todd R.B."/>
            <person name="Tsang A."/>
            <person name="Unkles S.E."/>
            <person name="van de Wiele N."/>
            <person name="van Rossen-Uffink D."/>
            <person name="Oliveira J.V."/>
            <person name="Vesth T.C."/>
            <person name="Visser J."/>
            <person name="Yu J.-H."/>
            <person name="Zhou M."/>
            <person name="Andersen M.R."/>
            <person name="Archer D.B."/>
            <person name="Baker S.E."/>
            <person name="Benoit I."/>
            <person name="Brakhage A.A."/>
            <person name="Braus G.H."/>
            <person name="Fischer R."/>
            <person name="Frisvad J.C."/>
            <person name="Goldman G.H."/>
            <person name="Houbraken J."/>
            <person name="Oakley B."/>
            <person name="Pocsi I."/>
            <person name="Scazzocchio C."/>
            <person name="Seiboth B."/>
            <person name="vanKuyk P.A."/>
            <person name="Wortman J."/>
            <person name="Dyer P.S."/>
            <person name="Grigoriev I.V."/>
        </authorList>
    </citation>
    <scope>NUCLEOTIDE SEQUENCE [LARGE SCALE GENOMIC DNA]</scope>
    <source>
        <strain evidence="2">CBS 106.47</strain>
    </source>
</reference>
<evidence type="ECO:0000313" key="2">
    <source>
        <dbReference type="Proteomes" id="UP000184063"/>
    </source>
</evidence>
<evidence type="ECO:0000313" key="1">
    <source>
        <dbReference type="EMBL" id="OJZ79968.1"/>
    </source>
</evidence>
<dbReference type="VEuPathDB" id="FungiDB:ASPFODRAFT_223753"/>
<protein>
    <submittedName>
        <fullName evidence="1">Uncharacterized protein</fullName>
    </submittedName>
</protein>
<sequence>MDGIKVTLITVEVSRSRIPTPSRETRVNDVLVSSEQAGACVSGVKHANYLPITDLALESNIPYENWRLLNTAFYGEGPI</sequence>
<gene>
    <name evidence="1" type="ORF">ASPFODRAFT_223753</name>
</gene>
<name>A0A1M3SZR2_ASPLC</name>
<dbReference type="AlphaFoldDB" id="A0A1M3SZR2"/>
<dbReference type="Proteomes" id="UP000184063">
    <property type="component" value="Unassembled WGS sequence"/>
</dbReference>
<organism evidence="1 2">
    <name type="scientific">Aspergillus luchuensis (strain CBS 106.47)</name>
    <dbReference type="NCBI Taxonomy" id="1137211"/>
    <lineage>
        <taxon>Eukaryota</taxon>
        <taxon>Fungi</taxon>
        <taxon>Dikarya</taxon>
        <taxon>Ascomycota</taxon>
        <taxon>Pezizomycotina</taxon>
        <taxon>Eurotiomycetes</taxon>
        <taxon>Eurotiomycetidae</taxon>
        <taxon>Eurotiales</taxon>
        <taxon>Aspergillaceae</taxon>
        <taxon>Aspergillus</taxon>
        <taxon>Aspergillus subgen. Circumdati</taxon>
    </lineage>
</organism>
<accession>A0A1M3SZR2</accession>
<proteinExistence type="predicted"/>
<dbReference type="OrthoDB" id="10505510at2759"/>